<evidence type="ECO:0000313" key="3">
    <source>
        <dbReference type="EMBL" id="NRT20777.1"/>
    </source>
</evidence>
<evidence type="ECO:0000313" key="4">
    <source>
        <dbReference type="Proteomes" id="UP000779507"/>
    </source>
</evidence>
<keyword evidence="4" id="KW-1185">Reference proteome</keyword>
<evidence type="ECO:0000259" key="2">
    <source>
        <dbReference type="Pfam" id="PF18962"/>
    </source>
</evidence>
<dbReference type="Gene3D" id="2.60.40.420">
    <property type="entry name" value="Cupredoxins - blue copper proteins"/>
    <property type="match status" value="1"/>
</dbReference>
<sequence>MKVFTRFFLLLAMAGAAAPPARAAQITITVGDNYYAYNGIQNGDVAIKVGDVVTWSYPTGTSSHPTMSDSPSPAWALFQMNASSRTSPAIPFNTPGVYPYHCTSHGAFSNGVITGMGGTITVTGTATATEDARLAALALTLYPNPSRGFVTVQLRQRPGPDYKLRLFNIIGQEIRSVALRPDLSATGLPLDLSSLPGGVYFYSLVVDGKVASTKRLVLQN</sequence>
<keyword evidence="1" id="KW-0732">Signal</keyword>
<dbReference type="SUPFAM" id="SSF49503">
    <property type="entry name" value="Cupredoxins"/>
    <property type="match status" value="1"/>
</dbReference>
<proteinExistence type="predicted"/>
<evidence type="ECO:0000256" key="1">
    <source>
        <dbReference type="SAM" id="SignalP"/>
    </source>
</evidence>
<dbReference type="Proteomes" id="UP000779507">
    <property type="component" value="Unassembled WGS sequence"/>
</dbReference>
<feature type="chain" id="PRO_5047151115" evidence="1">
    <location>
        <begin position="24"/>
        <end position="220"/>
    </location>
</feature>
<gene>
    <name evidence="3" type="ORF">HNP98_003621</name>
</gene>
<dbReference type="Pfam" id="PF18962">
    <property type="entry name" value="Por_Secre_tail"/>
    <property type="match status" value="1"/>
</dbReference>
<name>A0ABX2FWJ1_9BACT</name>
<reference evidence="3 4" key="1">
    <citation type="submission" date="2020-05" db="EMBL/GenBank/DDBJ databases">
        <title>Genomic Encyclopedia of Type Strains, Phase IV (KMG-V): Genome sequencing to study the core and pangenomes of soil and plant-associated prokaryotes.</title>
        <authorList>
            <person name="Whitman W."/>
        </authorList>
    </citation>
    <scope>NUCLEOTIDE SEQUENCE [LARGE SCALE GENOMIC DNA]</scope>
    <source>
        <strain evidence="3 4">9A</strain>
    </source>
</reference>
<dbReference type="RefSeq" id="WP_173811543.1">
    <property type="nucleotide sequence ID" value="NZ_JABSNP010000020.1"/>
</dbReference>
<comment type="caution">
    <text evidence="3">The sequence shown here is derived from an EMBL/GenBank/DDBJ whole genome shotgun (WGS) entry which is preliminary data.</text>
</comment>
<dbReference type="EMBL" id="JABSNP010000020">
    <property type="protein sequence ID" value="NRT20777.1"/>
    <property type="molecule type" value="Genomic_DNA"/>
</dbReference>
<protein>
    <submittedName>
        <fullName evidence="3">Plastocyanin</fullName>
    </submittedName>
</protein>
<dbReference type="InterPro" id="IPR008972">
    <property type="entry name" value="Cupredoxin"/>
</dbReference>
<dbReference type="InterPro" id="IPR026444">
    <property type="entry name" value="Secre_tail"/>
</dbReference>
<feature type="domain" description="Secretion system C-terminal sorting" evidence="2">
    <location>
        <begin position="141"/>
        <end position="216"/>
    </location>
</feature>
<accession>A0ABX2FWJ1</accession>
<organism evidence="3 4">
    <name type="scientific">Hymenobacter caeli</name>
    <dbReference type="NCBI Taxonomy" id="2735894"/>
    <lineage>
        <taxon>Bacteria</taxon>
        <taxon>Pseudomonadati</taxon>
        <taxon>Bacteroidota</taxon>
        <taxon>Cytophagia</taxon>
        <taxon>Cytophagales</taxon>
        <taxon>Hymenobacteraceae</taxon>
        <taxon>Hymenobacter</taxon>
    </lineage>
</organism>
<feature type="signal peptide" evidence="1">
    <location>
        <begin position="1"/>
        <end position="23"/>
    </location>
</feature>
<dbReference type="NCBIfam" id="TIGR04183">
    <property type="entry name" value="Por_Secre_tail"/>
    <property type="match status" value="1"/>
</dbReference>